<dbReference type="STRING" id="542762.A0A4S4E5D9"/>
<protein>
    <submittedName>
        <fullName evidence="2">Uncharacterized protein</fullName>
    </submittedName>
</protein>
<dbReference type="AlphaFoldDB" id="A0A4S4E5D9"/>
<evidence type="ECO:0000313" key="2">
    <source>
        <dbReference type="EMBL" id="THG11178.1"/>
    </source>
</evidence>
<organism evidence="2 3">
    <name type="scientific">Camellia sinensis var. sinensis</name>
    <name type="common">China tea</name>
    <dbReference type="NCBI Taxonomy" id="542762"/>
    <lineage>
        <taxon>Eukaryota</taxon>
        <taxon>Viridiplantae</taxon>
        <taxon>Streptophyta</taxon>
        <taxon>Embryophyta</taxon>
        <taxon>Tracheophyta</taxon>
        <taxon>Spermatophyta</taxon>
        <taxon>Magnoliopsida</taxon>
        <taxon>eudicotyledons</taxon>
        <taxon>Gunneridae</taxon>
        <taxon>Pentapetalae</taxon>
        <taxon>asterids</taxon>
        <taxon>Ericales</taxon>
        <taxon>Theaceae</taxon>
        <taxon>Camellia</taxon>
    </lineage>
</organism>
<dbReference type="Proteomes" id="UP000306102">
    <property type="component" value="Unassembled WGS sequence"/>
</dbReference>
<comment type="caution">
    <text evidence="2">The sequence shown here is derived from an EMBL/GenBank/DDBJ whole genome shotgun (WGS) entry which is preliminary data.</text>
</comment>
<dbReference type="PANTHER" id="PTHR33356">
    <property type="entry name" value="TIP41-LIKE PROTEIN"/>
    <property type="match status" value="1"/>
</dbReference>
<name>A0A4S4E5D9_CAMSN</name>
<evidence type="ECO:0000313" key="3">
    <source>
        <dbReference type="Proteomes" id="UP000306102"/>
    </source>
</evidence>
<reference evidence="2 3" key="1">
    <citation type="journal article" date="2018" name="Proc. Natl. Acad. Sci. U.S.A.">
        <title>Draft genome sequence of Camellia sinensis var. sinensis provides insights into the evolution of the tea genome and tea quality.</title>
        <authorList>
            <person name="Wei C."/>
            <person name="Yang H."/>
            <person name="Wang S."/>
            <person name="Zhao J."/>
            <person name="Liu C."/>
            <person name="Gao L."/>
            <person name="Xia E."/>
            <person name="Lu Y."/>
            <person name="Tai Y."/>
            <person name="She G."/>
            <person name="Sun J."/>
            <person name="Cao H."/>
            <person name="Tong W."/>
            <person name="Gao Q."/>
            <person name="Li Y."/>
            <person name="Deng W."/>
            <person name="Jiang X."/>
            <person name="Wang W."/>
            <person name="Chen Q."/>
            <person name="Zhang S."/>
            <person name="Li H."/>
            <person name="Wu J."/>
            <person name="Wang P."/>
            <person name="Li P."/>
            <person name="Shi C."/>
            <person name="Zheng F."/>
            <person name="Jian J."/>
            <person name="Huang B."/>
            <person name="Shan D."/>
            <person name="Shi M."/>
            <person name="Fang C."/>
            <person name="Yue Y."/>
            <person name="Li F."/>
            <person name="Li D."/>
            <person name="Wei S."/>
            <person name="Han B."/>
            <person name="Jiang C."/>
            <person name="Yin Y."/>
            <person name="Xia T."/>
            <person name="Zhang Z."/>
            <person name="Bennetzen J.L."/>
            <person name="Zhao S."/>
            <person name="Wan X."/>
        </authorList>
    </citation>
    <scope>NUCLEOTIDE SEQUENCE [LARGE SCALE GENOMIC DNA]</scope>
    <source>
        <strain evidence="3">cv. Shuchazao</strain>
        <tissue evidence="2">Leaf</tissue>
    </source>
</reference>
<keyword evidence="3" id="KW-1185">Reference proteome</keyword>
<accession>A0A4S4E5D9</accession>
<sequence length="408" mass="45096">MAAHTHANGEFWLPSEFLTDDDILMGKENFNKNALNSAFGPTFAFPTDFPYATTYAWAKKASMKMALTLDEEDLLAGLTRRLARFTLQERAQKMASAPQNLEKSWVLSGSPQSTLSAFESPNGPSPPTTPPGGNNDSWDLIYEAAGQVARLKMNDEGPPKPRGLLGPPWSLAPPPLKNINTSFYANQCLSHNLSQSNHFEQARHDQMMKHQCSSLIWGRQTREGLFSQQNQLQQQMMGQNRGGRVVNGGGFENNNGRYARPLGLPQSAWPPLQVQHKNHQAQPSQHGSSGMRAVFLGGSGVKRECAGTGVFLPRRYGNNTTEPRKKTGCSTALLPARVVQALNKNFDHMTVQAQVQAQAQARSNGSFIPDYDTLMMPRANAALTHQNRILRPEGGMNHELSLPQEWTY</sequence>
<dbReference type="PANTHER" id="PTHR33356:SF17">
    <property type="entry name" value="TPX2 CENTRAL DOMAIN-CONTAINING PROTEIN"/>
    <property type="match status" value="1"/>
</dbReference>
<gene>
    <name evidence="2" type="ORF">TEA_025778</name>
</gene>
<evidence type="ECO:0000256" key="1">
    <source>
        <dbReference type="SAM" id="MobiDB-lite"/>
    </source>
</evidence>
<proteinExistence type="predicted"/>
<feature type="region of interest" description="Disordered" evidence="1">
    <location>
        <begin position="112"/>
        <end position="138"/>
    </location>
</feature>
<dbReference type="EMBL" id="SDRB02007432">
    <property type="protein sequence ID" value="THG11178.1"/>
    <property type="molecule type" value="Genomic_DNA"/>
</dbReference>